<proteinExistence type="predicted"/>
<dbReference type="PANTHER" id="PTHR35339">
    <property type="entry name" value="LINALOOL DEHYDRATASE_ISOMERASE DOMAIN-CONTAINING PROTEIN"/>
    <property type="match status" value="1"/>
</dbReference>
<dbReference type="InterPro" id="IPR016624">
    <property type="entry name" value="UCP014753"/>
</dbReference>
<sequence>MPPALPPEDRGLSPYTGWTRAHWAALADRMLAAVAPYRSPGGALIALPGPASSSGVRSDGLEGFARTFQLAGFRVAGEGGADPAGLLETYARGLAAGTDPHSPEAWPRPDKLGQAKVEAASVALVLQLTRPWLWDELDDAVRERVLDWLGSVVGQDYPPINWVWFRIVVESFLREAGGDFSVADIEEDLAVHASLRRPGGWLSDGQERAYDHYTGWALHLYPLLWTRLFDVTGTLCPHALRQQWEDDLAAYLDDAVRLVGADGSPLLQGRSLTYRFAAAAPLWVGAVSGAGGQAPGLLRRAASGILRHFTDRGALEPDGLLTLGWHGEWPGLRQSYSGPGSPYWAAKGMLGLMLPAGHPVWTAEEEPLPVETGDVSRVVAAPGWLVSARRRDGIALVVNHGTDHAGPGDVCADSPLYARLGYSTATVPPLTGPTTADPVDNSVAVLDDAGRATHRSGFTTLYVEELPGGAVAGCSRGTVHWVDTAGDDTPDHGSGRRGPAVPGPLVTVASVLRDGVEVRLVRLDPPPGRPGAPSPSWRAVRLGGWPLASAAVPGSGSGRGRAACAEAATAELRSRVGNLLGFTESGVSAESGTGPLARWTAVPWLATSGPAPLGRLLAAVVTLDRGTPAAPDPVLSVRDTPDGGHDVTVTWPDGHRTAVTVPCPG</sequence>
<dbReference type="RefSeq" id="WP_205045060.1">
    <property type="nucleotide sequence ID" value="NZ_CAJVAX010000018.1"/>
</dbReference>
<evidence type="ECO:0000313" key="3">
    <source>
        <dbReference type="Proteomes" id="UP001153328"/>
    </source>
</evidence>
<gene>
    <name evidence="2" type="ORF">SBRY_40475</name>
</gene>
<dbReference type="Pfam" id="PF10022">
    <property type="entry name" value="DUF2264"/>
    <property type="match status" value="1"/>
</dbReference>
<comment type="caution">
    <text evidence="2">The sequence shown here is derived from an EMBL/GenBank/DDBJ whole genome shotgun (WGS) entry which is preliminary data.</text>
</comment>
<reference evidence="2" key="1">
    <citation type="submission" date="2021-06" db="EMBL/GenBank/DDBJ databases">
        <authorList>
            <person name="Arsene-Ploetze F."/>
        </authorList>
    </citation>
    <scope>NUCLEOTIDE SEQUENCE</scope>
    <source>
        <strain evidence="2">SBRY1</strain>
    </source>
</reference>
<name>A0A9W4MIC7_9ACTN</name>
<evidence type="ECO:0000259" key="1">
    <source>
        <dbReference type="Pfam" id="PF10022"/>
    </source>
</evidence>
<feature type="domain" description="DUF2264" evidence="1">
    <location>
        <begin position="19"/>
        <end position="368"/>
    </location>
</feature>
<evidence type="ECO:0000313" key="2">
    <source>
        <dbReference type="EMBL" id="CAG7646699.1"/>
    </source>
</evidence>
<organism evidence="2 3">
    <name type="scientific">Actinacidiphila bryophytorum</name>
    <dbReference type="NCBI Taxonomy" id="1436133"/>
    <lineage>
        <taxon>Bacteria</taxon>
        <taxon>Bacillati</taxon>
        <taxon>Actinomycetota</taxon>
        <taxon>Actinomycetes</taxon>
        <taxon>Kitasatosporales</taxon>
        <taxon>Streptomycetaceae</taxon>
        <taxon>Actinacidiphila</taxon>
    </lineage>
</organism>
<keyword evidence="3" id="KW-1185">Reference proteome</keyword>
<dbReference type="EMBL" id="CAJVAX010000018">
    <property type="protein sequence ID" value="CAG7646699.1"/>
    <property type="molecule type" value="Genomic_DNA"/>
</dbReference>
<accession>A0A9W4MIC7</accession>
<dbReference type="Proteomes" id="UP001153328">
    <property type="component" value="Unassembled WGS sequence"/>
</dbReference>
<protein>
    <recommendedName>
        <fullName evidence="1">DUF2264 domain-containing protein</fullName>
    </recommendedName>
</protein>
<dbReference type="PANTHER" id="PTHR35339:SF4">
    <property type="entry name" value="LINALOOL DEHYDRATASE_ISOMERASE DOMAIN-CONTAINING PROTEIN"/>
    <property type="match status" value="1"/>
</dbReference>
<dbReference type="InterPro" id="IPR049349">
    <property type="entry name" value="DUF2264_N"/>
</dbReference>
<dbReference type="AlphaFoldDB" id="A0A9W4MIC7"/>